<reference evidence="2" key="2">
    <citation type="submission" date="2022-01" db="EMBL/GenBank/DDBJ databases">
        <authorList>
            <person name="Yamashiro T."/>
            <person name="Shiraishi A."/>
            <person name="Satake H."/>
            <person name="Nakayama K."/>
        </authorList>
    </citation>
    <scope>NUCLEOTIDE SEQUENCE</scope>
</reference>
<name>A0ABQ5HTC6_9ASTR</name>
<organism evidence="2 3">
    <name type="scientific">Tanacetum coccineum</name>
    <dbReference type="NCBI Taxonomy" id="301880"/>
    <lineage>
        <taxon>Eukaryota</taxon>
        <taxon>Viridiplantae</taxon>
        <taxon>Streptophyta</taxon>
        <taxon>Embryophyta</taxon>
        <taxon>Tracheophyta</taxon>
        <taxon>Spermatophyta</taxon>
        <taxon>Magnoliopsida</taxon>
        <taxon>eudicotyledons</taxon>
        <taxon>Gunneridae</taxon>
        <taxon>Pentapetalae</taxon>
        <taxon>asterids</taxon>
        <taxon>campanulids</taxon>
        <taxon>Asterales</taxon>
        <taxon>Asteraceae</taxon>
        <taxon>Asteroideae</taxon>
        <taxon>Anthemideae</taxon>
        <taxon>Anthemidinae</taxon>
        <taxon>Tanacetum</taxon>
    </lineage>
</organism>
<dbReference type="EMBL" id="BQNB010019988">
    <property type="protein sequence ID" value="GJT91111.1"/>
    <property type="molecule type" value="Genomic_DNA"/>
</dbReference>
<keyword evidence="3" id="KW-1185">Reference proteome</keyword>
<gene>
    <name evidence="2" type="ORF">Tco_1079956</name>
</gene>
<dbReference type="Pfam" id="PF07727">
    <property type="entry name" value="RVT_2"/>
    <property type="match status" value="1"/>
</dbReference>
<dbReference type="InterPro" id="IPR013103">
    <property type="entry name" value="RVT_2"/>
</dbReference>
<comment type="caution">
    <text evidence="2">The sequence shown here is derived from an EMBL/GenBank/DDBJ whole genome shotgun (WGS) entry which is preliminary data.</text>
</comment>
<evidence type="ECO:0000259" key="1">
    <source>
        <dbReference type="Pfam" id="PF07727"/>
    </source>
</evidence>
<protein>
    <submittedName>
        <fullName evidence="2">Retrovirus-related pol polyprotein from transposon TNT 1-94</fullName>
    </submittedName>
</protein>
<sequence>MVKICMDRGPCKKELHHLQLQVWELIDKPFGKNEEGIDFEEYIWHQLLAGMLFRFSTHTTAHKSFPIYQMDVKTTFLNGPLKEEVYIAQPDDFVDPDHPDKVYRLRKAPIGLNQAPEPTDIVMSSAEAEYMALFVSCAQVIWMRTQLKDYGFNYNKIPLYCESRVSIAISCKPCASTPVLSTSILDITLSRNRLQLRPERKRKCTHQVRFPSALEEKVHLNDVFQNVEHKLFKYSQ</sequence>
<reference evidence="2" key="1">
    <citation type="journal article" date="2022" name="Int. J. Mol. Sci.">
        <title>Draft Genome of Tanacetum Coccineum: Genomic Comparison of Closely Related Tanacetum-Family Plants.</title>
        <authorList>
            <person name="Yamashiro T."/>
            <person name="Shiraishi A."/>
            <person name="Nakayama K."/>
            <person name="Satake H."/>
        </authorList>
    </citation>
    <scope>NUCLEOTIDE SEQUENCE</scope>
</reference>
<proteinExistence type="predicted"/>
<evidence type="ECO:0000313" key="3">
    <source>
        <dbReference type="Proteomes" id="UP001151760"/>
    </source>
</evidence>
<evidence type="ECO:0000313" key="2">
    <source>
        <dbReference type="EMBL" id="GJT91111.1"/>
    </source>
</evidence>
<dbReference type="Proteomes" id="UP001151760">
    <property type="component" value="Unassembled WGS sequence"/>
</dbReference>
<accession>A0ABQ5HTC6</accession>
<feature type="domain" description="Reverse transcriptase Ty1/copia-type" evidence="1">
    <location>
        <begin position="55"/>
        <end position="118"/>
    </location>
</feature>